<evidence type="ECO:0000313" key="3">
    <source>
        <dbReference type="Proteomes" id="UP001469553"/>
    </source>
</evidence>
<evidence type="ECO:0000313" key="2">
    <source>
        <dbReference type="EMBL" id="MEQ2296685.1"/>
    </source>
</evidence>
<sequence length="169" mass="18799">MEFDLNDKGDIGKVQASTNCIKSIFSYRDKCSLARSVMTVFSQATYNLLNLLICAQCSRYDGVKTYAGKTRIGQNSLRAEKDDVRGGWKSIEGHNQLPRLPEHDAGETKCNSEADPNVRRNGKGAGAEGCWSTFTQNLLRPSLKSQSHLKRMFFVISAKFKSPSDGVWV</sequence>
<name>A0ABV0YST0_9TELE</name>
<accession>A0ABV0YST0</accession>
<reference evidence="2 3" key="1">
    <citation type="submission" date="2021-06" db="EMBL/GenBank/DDBJ databases">
        <authorList>
            <person name="Palmer J.M."/>
        </authorList>
    </citation>
    <scope>NUCLEOTIDE SEQUENCE [LARGE SCALE GENOMIC DNA]</scope>
    <source>
        <strain evidence="2 3">AS_MEX2019</strain>
        <tissue evidence="2">Muscle</tissue>
    </source>
</reference>
<dbReference type="EMBL" id="JAHRIP010040457">
    <property type="protein sequence ID" value="MEQ2296685.1"/>
    <property type="molecule type" value="Genomic_DNA"/>
</dbReference>
<comment type="caution">
    <text evidence="2">The sequence shown here is derived from an EMBL/GenBank/DDBJ whole genome shotgun (WGS) entry which is preliminary data.</text>
</comment>
<evidence type="ECO:0000256" key="1">
    <source>
        <dbReference type="SAM" id="MobiDB-lite"/>
    </source>
</evidence>
<feature type="compositionally biased region" description="Basic and acidic residues" evidence="1">
    <location>
        <begin position="100"/>
        <end position="118"/>
    </location>
</feature>
<organism evidence="2 3">
    <name type="scientific">Ameca splendens</name>
    <dbReference type="NCBI Taxonomy" id="208324"/>
    <lineage>
        <taxon>Eukaryota</taxon>
        <taxon>Metazoa</taxon>
        <taxon>Chordata</taxon>
        <taxon>Craniata</taxon>
        <taxon>Vertebrata</taxon>
        <taxon>Euteleostomi</taxon>
        <taxon>Actinopterygii</taxon>
        <taxon>Neopterygii</taxon>
        <taxon>Teleostei</taxon>
        <taxon>Neoteleostei</taxon>
        <taxon>Acanthomorphata</taxon>
        <taxon>Ovalentaria</taxon>
        <taxon>Atherinomorphae</taxon>
        <taxon>Cyprinodontiformes</taxon>
        <taxon>Goodeidae</taxon>
        <taxon>Ameca</taxon>
    </lineage>
</organism>
<dbReference type="Proteomes" id="UP001469553">
    <property type="component" value="Unassembled WGS sequence"/>
</dbReference>
<gene>
    <name evidence="2" type="ORF">AMECASPLE_027104</name>
</gene>
<feature type="region of interest" description="Disordered" evidence="1">
    <location>
        <begin position="91"/>
        <end position="122"/>
    </location>
</feature>
<proteinExistence type="predicted"/>
<protein>
    <submittedName>
        <fullName evidence="2">Uncharacterized protein</fullName>
    </submittedName>
</protein>
<keyword evidence="3" id="KW-1185">Reference proteome</keyword>